<dbReference type="AlphaFoldDB" id="A0A6H9YBX1"/>
<comment type="caution">
    <text evidence="2">The sequence shown here is derived from an EMBL/GenBank/DDBJ whole genome shotgun (WGS) entry which is preliminary data.</text>
</comment>
<accession>A0A6H9YBX1</accession>
<dbReference type="EMBL" id="WBMT01000028">
    <property type="protein sequence ID" value="KAB2340834.1"/>
    <property type="molecule type" value="Genomic_DNA"/>
</dbReference>
<reference evidence="2 3" key="1">
    <citation type="submission" date="2019-09" db="EMBL/GenBank/DDBJ databases">
        <title>Actinomadura physcomitrii sp. nov., a novel actinomycete isolated from moss [Physcomitrium sphaericum (Ludw) Fuernr].</title>
        <authorList>
            <person name="Zhuang X."/>
            <person name="Liu C."/>
        </authorList>
    </citation>
    <scope>NUCLEOTIDE SEQUENCE [LARGE SCALE GENOMIC DNA]</scope>
    <source>
        <strain evidence="2 3">HMC1</strain>
    </source>
</reference>
<evidence type="ECO:0000313" key="3">
    <source>
        <dbReference type="Proteomes" id="UP000468735"/>
    </source>
</evidence>
<evidence type="ECO:0000313" key="2">
    <source>
        <dbReference type="EMBL" id="KAB2340834.1"/>
    </source>
</evidence>
<sequence length="275" mass="29372">MEAKGAGKRFQLISNRAPTSPRNGAAMKSLHARRLLVPGLAVAFLTTGMSTAAAAAPVAASAPSAPTTLAAPAAPAVEAAAQKNSTYFVYRTFIKDKRVNAFPCVAQGGQFNGNNRSYSTKDSAGFKTNMALGVNWKTSKVHTSKKVSATKLYRGGKLKGTKTATSKNMKFTGGKFAGTGSSRKYTVTLKHSATNPFCTRIGGAIDYQVTVTIYRSGKVALSGSRRKVPNHEAYVFHNSLSGKRTFVLKKKNHGFKCLQPVACKRETLKETLNKS</sequence>
<feature type="compositionally biased region" description="Polar residues" evidence="1">
    <location>
        <begin position="12"/>
        <end position="22"/>
    </location>
</feature>
<protein>
    <submittedName>
        <fullName evidence="2">Uncharacterized protein</fullName>
    </submittedName>
</protein>
<feature type="region of interest" description="Disordered" evidence="1">
    <location>
        <begin position="1"/>
        <end position="24"/>
    </location>
</feature>
<name>A0A6H9YBX1_9ACTN</name>
<organism evidence="2 3">
    <name type="scientific">Actinomadura rudentiformis</name>
    <dbReference type="NCBI Taxonomy" id="359158"/>
    <lineage>
        <taxon>Bacteria</taxon>
        <taxon>Bacillati</taxon>
        <taxon>Actinomycetota</taxon>
        <taxon>Actinomycetes</taxon>
        <taxon>Streptosporangiales</taxon>
        <taxon>Thermomonosporaceae</taxon>
        <taxon>Actinomadura</taxon>
    </lineage>
</organism>
<keyword evidence="3" id="KW-1185">Reference proteome</keyword>
<dbReference type="Proteomes" id="UP000468735">
    <property type="component" value="Unassembled WGS sequence"/>
</dbReference>
<gene>
    <name evidence="2" type="ORF">F8566_43760</name>
</gene>
<evidence type="ECO:0000256" key="1">
    <source>
        <dbReference type="SAM" id="MobiDB-lite"/>
    </source>
</evidence>
<proteinExistence type="predicted"/>